<evidence type="ECO:0000313" key="9">
    <source>
        <dbReference type="EMBL" id="MBP2383146.1"/>
    </source>
</evidence>
<reference evidence="9 10" key="1">
    <citation type="submission" date="2021-03" db="EMBL/GenBank/DDBJ databases">
        <title>Sequencing the genomes of 1000 actinobacteria strains.</title>
        <authorList>
            <person name="Klenk H.-P."/>
        </authorList>
    </citation>
    <scope>NUCLEOTIDE SEQUENCE [LARGE SCALE GENOMIC DNA]</scope>
    <source>
        <strain evidence="9 10">DSM 14566</strain>
    </source>
</reference>
<comment type="caution">
    <text evidence="9">The sequence shown here is derived from an EMBL/GenBank/DDBJ whole genome shotgun (WGS) entry which is preliminary data.</text>
</comment>
<evidence type="ECO:0000256" key="4">
    <source>
        <dbReference type="ARBA" id="ARBA00022989"/>
    </source>
</evidence>
<feature type="compositionally biased region" description="Basic and acidic residues" evidence="6">
    <location>
        <begin position="567"/>
        <end position="577"/>
    </location>
</feature>
<feature type="transmembrane region" description="Helical" evidence="7">
    <location>
        <begin position="506"/>
        <end position="524"/>
    </location>
</feature>
<evidence type="ECO:0000313" key="10">
    <source>
        <dbReference type="Proteomes" id="UP001519290"/>
    </source>
</evidence>
<feature type="compositionally biased region" description="Low complexity" evidence="6">
    <location>
        <begin position="22"/>
        <end position="42"/>
    </location>
</feature>
<keyword evidence="2 7" id="KW-0812">Transmembrane</keyword>
<sequence>MHEHDDDGTPAAPDRTDQTLNSDPSTDSSTGGTGGADAAADTWSSKRDKDRPRPPKGGANAPALGLRGTLLFLWRQLTSMQTALILLMLLAIAAVPGSLYPQRSVNPSLTEQFLEENGRWGEILDTLGFFDVFSSPWFSAIYLLLFISLIGCIVPRVGVHLRQLRAKPPRTPSRLTRFTGYTRLELPDADADALLETAHRSLRRSRYRTVVREEKASRSVSAERGLLRESGNLLFHIALVGVLICVAGGQLTSYRGQITVVEGDGFSNSLTQYDSFDSGAWFEPTSLPPFQFTLEDFRAEYVLQGADESRVGEPLSFEADIAVTTPGEKHEERTLQVNKPLHVDGSSMYLLGNGYAPEVTLTDPEGNVVAEGPVITVPMGDTGYTSQLVIKAPDAQPEQTAVVGFFLPTGQIDEQGPRSIYPDLMNPMLALTAYHGDLGLDSGVPQNAYEVDVSTLDQVTGEDGSPMLMKLAPGERFEMPDGSELTFDGVRRYAAFDVAHDPFERWVLVSALVAVGGLILSLFVPRRRLWVRVSPADGTGGVTVLEVAGLARSDDPALPDDVKALAEKLSAEQDGRGPSETTGPDAATDPPHEGSAQ</sequence>
<dbReference type="Pfam" id="PF05140">
    <property type="entry name" value="ResB"/>
    <property type="match status" value="1"/>
</dbReference>
<organism evidence="9 10">
    <name type="scientific">Brachybacterium sacelli</name>
    <dbReference type="NCBI Taxonomy" id="173364"/>
    <lineage>
        <taxon>Bacteria</taxon>
        <taxon>Bacillati</taxon>
        <taxon>Actinomycetota</taxon>
        <taxon>Actinomycetes</taxon>
        <taxon>Micrococcales</taxon>
        <taxon>Dermabacteraceae</taxon>
        <taxon>Brachybacterium</taxon>
    </lineage>
</organism>
<evidence type="ECO:0000259" key="8">
    <source>
        <dbReference type="Pfam" id="PF05140"/>
    </source>
</evidence>
<accession>A0ABS4X444</accession>
<keyword evidence="4 7" id="KW-1133">Transmembrane helix</keyword>
<keyword evidence="3" id="KW-0201">Cytochrome c-type biogenesis</keyword>
<proteinExistence type="predicted"/>
<dbReference type="PANTHER" id="PTHR31566">
    <property type="entry name" value="CYTOCHROME C BIOGENESIS PROTEIN CCS1, CHLOROPLASTIC"/>
    <property type="match status" value="1"/>
</dbReference>
<feature type="transmembrane region" description="Helical" evidence="7">
    <location>
        <begin position="137"/>
        <end position="159"/>
    </location>
</feature>
<dbReference type="PANTHER" id="PTHR31566:SF0">
    <property type="entry name" value="CYTOCHROME C BIOGENESIS PROTEIN CCS1, CHLOROPLASTIC"/>
    <property type="match status" value="1"/>
</dbReference>
<evidence type="ECO:0000256" key="6">
    <source>
        <dbReference type="SAM" id="MobiDB-lite"/>
    </source>
</evidence>
<evidence type="ECO:0000256" key="7">
    <source>
        <dbReference type="SAM" id="Phobius"/>
    </source>
</evidence>
<evidence type="ECO:0000256" key="2">
    <source>
        <dbReference type="ARBA" id="ARBA00022692"/>
    </source>
</evidence>
<gene>
    <name evidence="9" type="ORF">JOF43_003135</name>
</gene>
<feature type="region of interest" description="Disordered" evidence="6">
    <location>
        <begin position="567"/>
        <end position="597"/>
    </location>
</feature>
<feature type="region of interest" description="Disordered" evidence="6">
    <location>
        <begin position="1"/>
        <end position="61"/>
    </location>
</feature>
<feature type="compositionally biased region" description="Basic and acidic residues" evidence="6">
    <location>
        <begin position="44"/>
        <end position="53"/>
    </location>
</feature>
<evidence type="ECO:0000256" key="3">
    <source>
        <dbReference type="ARBA" id="ARBA00022748"/>
    </source>
</evidence>
<feature type="transmembrane region" description="Helical" evidence="7">
    <location>
        <begin position="233"/>
        <end position="251"/>
    </location>
</feature>
<dbReference type="Proteomes" id="UP001519290">
    <property type="component" value="Unassembled WGS sequence"/>
</dbReference>
<comment type="subcellular location">
    <subcellularLocation>
        <location evidence="1">Membrane</location>
        <topology evidence="1">Multi-pass membrane protein</topology>
    </subcellularLocation>
</comment>
<evidence type="ECO:0000256" key="5">
    <source>
        <dbReference type="ARBA" id="ARBA00023136"/>
    </source>
</evidence>
<dbReference type="InterPro" id="IPR023494">
    <property type="entry name" value="Cyt_c_bgen_Ccs1/CcsB/ResB"/>
</dbReference>
<feature type="transmembrane region" description="Helical" evidence="7">
    <location>
        <begin position="82"/>
        <end position="100"/>
    </location>
</feature>
<evidence type="ECO:0000256" key="1">
    <source>
        <dbReference type="ARBA" id="ARBA00004141"/>
    </source>
</evidence>
<dbReference type="EMBL" id="JAGIOD010000002">
    <property type="protein sequence ID" value="MBP2383146.1"/>
    <property type="molecule type" value="Genomic_DNA"/>
</dbReference>
<protein>
    <submittedName>
        <fullName evidence="9">Cytochrome c biogenesis protein</fullName>
    </submittedName>
</protein>
<feature type="domain" description="ResB-like" evidence="8">
    <location>
        <begin position="80"/>
        <end position="561"/>
    </location>
</feature>
<name>A0ABS4X444_9MICO</name>
<dbReference type="InterPro" id="IPR007816">
    <property type="entry name" value="ResB-like_domain"/>
</dbReference>
<keyword evidence="10" id="KW-1185">Reference proteome</keyword>
<dbReference type="RefSeq" id="WP_209903756.1">
    <property type="nucleotide sequence ID" value="NZ_BAAAJW010000005.1"/>
</dbReference>
<keyword evidence="5 7" id="KW-0472">Membrane</keyword>